<protein>
    <submittedName>
        <fullName evidence="2">Uncharacterized protein</fullName>
    </submittedName>
</protein>
<evidence type="ECO:0000313" key="2">
    <source>
        <dbReference type="EMBL" id="KDO21852.1"/>
    </source>
</evidence>
<reference evidence="2 3" key="1">
    <citation type="journal article" date="2013" name="PLoS Genet.">
        <title>Distinctive expansion of potential virulence genes in the genome of the oomycete fish pathogen Saprolegnia parasitica.</title>
        <authorList>
            <person name="Jiang R.H."/>
            <person name="de Bruijn I."/>
            <person name="Haas B.J."/>
            <person name="Belmonte R."/>
            <person name="Lobach L."/>
            <person name="Christie J."/>
            <person name="van den Ackerveken G."/>
            <person name="Bottin A."/>
            <person name="Bulone V."/>
            <person name="Diaz-Moreno S.M."/>
            <person name="Dumas B."/>
            <person name="Fan L."/>
            <person name="Gaulin E."/>
            <person name="Govers F."/>
            <person name="Grenville-Briggs L.J."/>
            <person name="Horner N.R."/>
            <person name="Levin J.Z."/>
            <person name="Mammella M."/>
            <person name="Meijer H.J."/>
            <person name="Morris P."/>
            <person name="Nusbaum C."/>
            <person name="Oome S."/>
            <person name="Phillips A.J."/>
            <person name="van Rooyen D."/>
            <person name="Rzeszutek E."/>
            <person name="Saraiva M."/>
            <person name="Secombes C.J."/>
            <person name="Seidl M.F."/>
            <person name="Snel B."/>
            <person name="Stassen J.H."/>
            <person name="Sykes S."/>
            <person name="Tripathy S."/>
            <person name="van den Berg H."/>
            <person name="Vega-Arreguin J.C."/>
            <person name="Wawra S."/>
            <person name="Young S.K."/>
            <person name="Zeng Q."/>
            <person name="Dieguez-Uribeondo J."/>
            <person name="Russ C."/>
            <person name="Tyler B.M."/>
            <person name="van West P."/>
        </authorList>
    </citation>
    <scope>NUCLEOTIDE SEQUENCE [LARGE SCALE GENOMIC DNA]</scope>
    <source>
        <strain evidence="2 3">CBS 223.65</strain>
    </source>
</reference>
<accession>A0A067C4W6</accession>
<dbReference type="Proteomes" id="UP000030745">
    <property type="component" value="Unassembled WGS sequence"/>
</dbReference>
<dbReference type="GeneID" id="24142011"/>
<keyword evidence="3" id="KW-1185">Reference proteome</keyword>
<evidence type="ECO:0000256" key="1">
    <source>
        <dbReference type="SAM" id="MobiDB-lite"/>
    </source>
</evidence>
<sequence length="89" mass="10062">MTKQMTRACCERSWSRPHSKSMPPMPDMVSRPCIARVPWVSTRLSVSSSRTQPSMATSKTRKATRRCITRVCTATASSSSFYSTSKRQR</sequence>
<dbReference type="VEuPathDB" id="FungiDB:SPRG_21142"/>
<name>A0A067C4W6_SAPPC</name>
<proteinExistence type="predicted"/>
<dbReference type="RefSeq" id="XP_012207454.1">
    <property type="nucleotide sequence ID" value="XM_012352064.1"/>
</dbReference>
<organism evidence="2 3">
    <name type="scientific">Saprolegnia parasitica (strain CBS 223.65)</name>
    <dbReference type="NCBI Taxonomy" id="695850"/>
    <lineage>
        <taxon>Eukaryota</taxon>
        <taxon>Sar</taxon>
        <taxon>Stramenopiles</taxon>
        <taxon>Oomycota</taxon>
        <taxon>Saprolegniomycetes</taxon>
        <taxon>Saprolegniales</taxon>
        <taxon>Saprolegniaceae</taxon>
        <taxon>Saprolegnia</taxon>
    </lineage>
</organism>
<feature type="region of interest" description="Disordered" evidence="1">
    <location>
        <begin position="1"/>
        <end position="30"/>
    </location>
</feature>
<gene>
    <name evidence="2" type="ORF">SPRG_21142</name>
</gene>
<dbReference type="AlphaFoldDB" id="A0A067C4W6"/>
<dbReference type="KEGG" id="spar:SPRG_21142"/>
<dbReference type="EMBL" id="KK583279">
    <property type="protein sequence ID" value="KDO21852.1"/>
    <property type="molecule type" value="Genomic_DNA"/>
</dbReference>
<evidence type="ECO:0000313" key="3">
    <source>
        <dbReference type="Proteomes" id="UP000030745"/>
    </source>
</evidence>